<accession>A0A445GQ09</accession>
<keyword evidence="2" id="KW-1185">Reference proteome</keyword>
<reference evidence="1 2" key="1">
    <citation type="submission" date="2018-09" db="EMBL/GenBank/DDBJ databases">
        <title>A high-quality reference genome of wild soybean provides a powerful tool to mine soybean genomes.</title>
        <authorList>
            <person name="Xie M."/>
            <person name="Chung C.Y.L."/>
            <person name="Li M.-W."/>
            <person name="Wong F.-L."/>
            <person name="Chan T.-F."/>
            <person name="Lam H.-M."/>
        </authorList>
    </citation>
    <scope>NUCLEOTIDE SEQUENCE [LARGE SCALE GENOMIC DNA]</scope>
    <source>
        <strain evidence="2">cv. W05</strain>
        <tissue evidence="1">Hypocotyl of etiolated seedlings</tissue>
    </source>
</reference>
<evidence type="ECO:0000313" key="1">
    <source>
        <dbReference type="EMBL" id="RZB63395.1"/>
    </source>
</evidence>
<comment type="caution">
    <text evidence="1">The sequence shown here is derived from an EMBL/GenBank/DDBJ whole genome shotgun (WGS) entry which is preliminary data.</text>
</comment>
<evidence type="ECO:0000313" key="2">
    <source>
        <dbReference type="Proteomes" id="UP000289340"/>
    </source>
</evidence>
<organism evidence="1 2">
    <name type="scientific">Glycine soja</name>
    <name type="common">Wild soybean</name>
    <dbReference type="NCBI Taxonomy" id="3848"/>
    <lineage>
        <taxon>Eukaryota</taxon>
        <taxon>Viridiplantae</taxon>
        <taxon>Streptophyta</taxon>
        <taxon>Embryophyta</taxon>
        <taxon>Tracheophyta</taxon>
        <taxon>Spermatophyta</taxon>
        <taxon>Magnoliopsida</taxon>
        <taxon>eudicotyledons</taxon>
        <taxon>Gunneridae</taxon>
        <taxon>Pentapetalae</taxon>
        <taxon>rosids</taxon>
        <taxon>fabids</taxon>
        <taxon>Fabales</taxon>
        <taxon>Fabaceae</taxon>
        <taxon>Papilionoideae</taxon>
        <taxon>50 kb inversion clade</taxon>
        <taxon>NPAAA clade</taxon>
        <taxon>indigoferoid/millettioid clade</taxon>
        <taxon>Phaseoleae</taxon>
        <taxon>Glycine</taxon>
        <taxon>Glycine subgen. Soja</taxon>
    </lineage>
</organism>
<dbReference type="Proteomes" id="UP000289340">
    <property type="component" value="Chromosome 15"/>
</dbReference>
<dbReference type="AlphaFoldDB" id="A0A445GQ09"/>
<proteinExistence type="predicted"/>
<dbReference type="EMBL" id="QZWG01000015">
    <property type="protein sequence ID" value="RZB63395.1"/>
    <property type="molecule type" value="Genomic_DNA"/>
</dbReference>
<keyword evidence="1" id="KW-0418">Kinase</keyword>
<sequence length="84" mass="9284">MATPASKSARKLWNEDRASELMDPLLENQFPTAAALRCIQVGLSCVQQHPEDRPTMSSVLLMLDSESVLVPQPGRPGLYSEIFL</sequence>
<keyword evidence="1" id="KW-0808">Transferase</keyword>
<dbReference type="PANTHER" id="PTHR27006:SF587">
    <property type="entry name" value="RECEPTOR-LIKE SERINE_THREONINE-PROTEIN KINASE"/>
    <property type="match status" value="1"/>
</dbReference>
<gene>
    <name evidence="1" type="ORF">D0Y65_040144</name>
</gene>
<dbReference type="Gene3D" id="1.10.510.10">
    <property type="entry name" value="Transferase(Phosphotransferase) domain 1"/>
    <property type="match status" value="1"/>
</dbReference>
<dbReference type="SUPFAM" id="SSF56112">
    <property type="entry name" value="Protein kinase-like (PK-like)"/>
    <property type="match status" value="1"/>
</dbReference>
<name>A0A445GQ09_GLYSO</name>
<protein>
    <submittedName>
        <fullName evidence="1">Receptor-like serine/threonine-protein kinase SD1-6</fullName>
    </submittedName>
</protein>
<dbReference type="GO" id="GO:0016301">
    <property type="term" value="F:kinase activity"/>
    <property type="evidence" value="ECO:0007669"/>
    <property type="project" value="UniProtKB-KW"/>
</dbReference>
<dbReference type="InterPro" id="IPR011009">
    <property type="entry name" value="Kinase-like_dom_sf"/>
</dbReference>
<dbReference type="PANTHER" id="PTHR27006">
    <property type="entry name" value="PROMASTIGOTE SURFACE ANTIGEN PROTEIN PSA"/>
    <property type="match status" value="1"/>
</dbReference>
<keyword evidence="1" id="KW-0675">Receptor</keyword>